<keyword evidence="2" id="KW-1185">Reference proteome</keyword>
<organism evidence="1 2">
    <name type="scientific">Durusdinium trenchii</name>
    <dbReference type="NCBI Taxonomy" id="1381693"/>
    <lineage>
        <taxon>Eukaryota</taxon>
        <taxon>Sar</taxon>
        <taxon>Alveolata</taxon>
        <taxon>Dinophyceae</taxon>
        <taxon>Suessiales</taxon>
        <taxon>Symbiodiniaceae</taxon>
        <taxon>Durusdinium</taxon>
    </lineage>
</organism>
<sequence>MYLRQVLLPQGKPEVDELLNEDGEVYAHLLGEFDLVNVSIEFGHPFQAALERPEMQELQQQLRASGLWRRVAEACLWSRAV</sequence>
<name>A0ABP0NHT9_9DINO</name>
<comment type="caution">
    <text evidence="1">The sequence shown here is derived from an EMBL/GenBank/DDBJ whole genome shotgun (WGS) entry which is preliminary data.</text>
</comment>
<accession>A0ABP0NHT9</accession>
<gene>
    <name evidence="1" type="ORF">CCMP2556_LOCUS30981</name>
</gene>
<evidence type="ECO:0000313" key="1">
    <source>
        <dbReference type="EMBL" id="CAK9062988.1"/>
    </source>
</evidence>
<dbReference type="Proteomes" id="UP001642484">
    <property type="component" value="Unassembled WGS sequence"/>
</dbReference>
<dbReference type="EMBL" id="CAXAMN010021751">
    <property type="protein sequence ID" value="CAK9062988.1"/>
    <property type="molecule type" value="Genomic_DNA"/>
</dbReference>
<reference evidence="1 2" key="1">
    <citation type="submission" date="2024-02" db="EMBL/GenBank/DDBJ databases">
        <authorList>
            <person name="Chen Y."/>
            <person name="Shah S."/>
            <person name="Dougan E. K."/>
            <person name="Thang M."/>
            <person name="Chan C."/>
        </authorList>
    </citation>
    <scope>NUCLEOTIDE SEQUENCE [LARGE SCALE GENOMIC DNA]</scope>
</reference>
<evidence type="ECO:0000313" key="2">
    <source>
        <dbReference type="Proteomes" id="UP001642484"/>
    </source>
</evidence>
<proteinExistence type="predicted"/>
<protein>
    <submittedName>
        <fullName evidence="1">Uncharacterized protein</fullName>
    </submittedName>
</protein>